<comment type="subunit">
    <text evidence="7">Homotrimer.</text>
</comment>
<sequence>MMRLSQLVEKLGGELHGADAEVTRVSSLDGATPDALTFLTNPRFKNLLVDCKAACVLLKAADAQDVTVPHIVTDNPYLYYARAAALLHPAPAVRAGIHPAAYVDATAVVAADAEVGPGATVCAGAVIGAGAVIMPQAYVGERAQVGAGARMYPQSCLMAECIIGERVILHPGAVIGADGFGNAWADDHWEKIPQLGRAIIGDDVEIGANTTIDRGALEDTIVANGARIDNLIMIGHNCQIGEHAAMASCVGIAGSTRIGARCQIGGAAMIGGHLDIADGTIILAATAVTKSIREPGVYGGPIPAAPQDQWAKNAVHLRRLEVTNNKVKQLEKQVAALLARDTQEE</sequence>
<dbReference type="CDD" id="cd03352">
    <property type="entry name" value="LbH_LpxD"/>
    <property type="match status" value="1"/>
</dbReference>
<evidence type="ECO:0000259" key="9">
    <source>
        <dbReference type="Pfam" id="PF04613"/>
    </source>
</evidence>
<dbReference type="EMBL" id="BMLY01000001">
    <property type="protein sequence ID" value="GGP24495.1"/>
    <property type="molecule type" value="Genomic_DNA"/>
</dbReference>
<protein>
    <recommendedName>
        <fullName evidence="7">UDP-3-O-acylglucosamine N-acyltransferase</fullName>
        <ecNumber evidence="7">2.3.1.191</ecNumber>
    </recommendedName>
</protein>
<dbReference type="InterPro" id="IPR011004">
    <property type="entry name" value="Trimer_LpxA-like_sf"/>
</dbReference>
<comment type="function">
    <text evidence="7">Catalyzes the N-acylation of UDP-3-O-acylglucosamine using 3-hydroxyacyl-ACP as the acyl donor. Is involved in the biosynthesis of lipid A, a phosphorylated glycolipid that anchors the lipopolysaccharide to the outer membrane of the cell.</text>
</comment>
<comment type="pathway">
    <text evidence="7">Bacterial outer membrane biogenesis; LPS lipid A biosynthesis.</text>
</comment>
<feature type="domain" description="UDP-3-O-[3-hydroxymyristoyl] glucosamine N-acyltransferase non-repeat region" evidence="9">
    <location>
        <begin position="19"/>
        <end position="86"/>
    </location>
</feature>
<evidence type="ECO:0000313" key="10">
    <source>
        <dbReference type="EMBL" id="GGP24495.1"/>
    </source>
</evidence>
<dbReference type="HAMAP" id="MF_00523">
    <property type="entry name" value="LpxD"/>
    <property type="match status" value="1"/>
</dbReference>
<evidence type="ECO:0000256" key="7">
    <source>
        <dbReference type="HAMAP-Rule" id="MF_00523"/>
    </source>
</evidence>
<keyword evidence="6 7" id="KW-0012">Acyltransferase</keyword>
<dbReference type="Pfam" id="PF04613">
    <property type="entry name" value="LpxD"/>
    <property type="match status" value="1"/>
</dbReference>
<name>A0ABQ2PH01_9NEIS</name>
<keyword evidence="4 7" id="KW-0677">Repeat</keyword>
<evidence type="ECO:0000256" key="6">
    <source>
        <dbReference type="ARBA" id="ARBA00023315"/>
    </source>
</evidence>
<keyword evidence="1 7" id="KW-0444">Lipid biosynthesis</keyword>
<comment type="similarity">
    <text evidence="7">Belongs to the transferase hexapeptide repeat family. LpxD subfamily.</text>
</comment>
<evidence type="ECO:0000256" key="3">
    <source>
        <dbReference type="ARBA" id="ARBA00022679"/>
    </source>
</evidence>
<keyword evidence="2 7" id="KW-0441">Lipid A biosynthesis</keyword>
<keyword evidence="8" id="KW-0175">Coiled coil</keyword>
<dbReference type="Gene3D" id="3.40.1390.10">
    <property type="entry name" value="MurE/MurF, N-terminal domain"/>
    <property type="match status" value="1"/>
</dbReference>
<dbReference type="NCBIfam" id="NF002060">
    <property type="entry name" value="PRK00892.1"/>
    <property type="match status" value="1"/>
</dbReference>
<dbReference type="Proteomes" id="UP000621859">
    <property type="component" value="Unassembled WGS sequence"/>
</dbReference>
<evidence type="ECO:0000256" key="2">
    <source>
        <dbReference type="ARBA" id="ARBA00022556"/>
    </source>
</evidence>
<reference evidence="11" key="1">
    <citation type="journal article" date="2019" name="Int. J. Syst. Evol. Microbiol.">
        <title>The Global Catalogue of Microorganisms (GCM) 10K type strain sequencing project: providing services to taxonomists for standard genome sequencing and annotation.</title>
        <authorList>
            <consortium name="The Broad Institute Genomics Platform"/>
            <consortium name="The Broad Institute Genome Sequencing Center for Infectious Disease"/>
            <person name="Wu L."/>
            <person name="Ma J."/>
        </authorList>
    </citation>
    <scope>NUCLEOTIDE SEQUENCE [LARGE SCALE GENOMIC DNA]</scope>
    <source>
        <strain evidence="11">CGMCC 1.8860</strain>
    </source>
</reference>
<feature type="coiled-coil region" evidence="8">
    <location>
        <begin position="313"/>
        <end position="340"/>
    </location>
</feature>
<dbReference type="Gene3D" id="1.20.5.170">
    <property type="match status" value="1"/>
</dbReference>
<proteinExistence type="inferred from homology"/>
<evidence type="ECO:0000256" key="4">
    <source>
        <dbReference type="ARBA" id="ARBA00022737"/>
    </source>
</evidence>
<dbReference type="PANTHER" id="PTHR43378:SF2">
    <property type="entry name" value="UDP-3-O-ACYLGLUCOSAMINE N-ACYLTRANSFERASE 1, MITOCHONDRIAL-RELATED"/>
    <property type="match status" value="1"/>
</dbReference>
<accession>A0ABQ2PH01</accession>
<comment type="caution">
    <text evidence="10">The sequence shown here is derived from an EMBL/GenBank/DDBJ whole genome shotgun (WGS) entry which is preliminary data.</text>
</comment>
<evidence type="ECO:0000256" key="5">
    <source>
        <dbReference type="ARBA" id="ARBA00023098"/>
    </source>
</evidence>
<dbReference type="InterPro" id="IPR007691">
    <property type="entry name" value="LpxD"/>
</dbReference>
<dbReference type="SUPFAM" id="SSF51161">
    <property type="entry name" value="Trimeric LpxA-like enzymes"/>
    <property type="match status" value="1"/>
</dbReference>
<dbReference type="InterPro" id="IPR020573">
    <property type="entry name" value="UDP_GlcNAc_AcTrfase_non-rep"/>
</dbReference>
<organism evidence="10 11">
    <name type="scientific">Silvimonas amylolytica</name>
    <dbReference type="NCBI Taxonomy" id="449663"/>
    <lineage>
        <taxon>Bacteria</taxon>
        <taxon>Pseudomonadati</taxon>
        <taxon>Pseudomonadota</taxon>
        <taxon>Betaproteobacteria</taxon>
        <taxon>Neisseriales</taxon>
        <taxon>Chitinibacteraceae</taxon>
        <taxon>Silvimonas</taxon>
    </lineage>
</organism>
<keyword evidence="5 7" id="KW-0443">Lipid metabolism</keyword>
<gene>
    <name evidence="7 10" type="primary">lpxD</name>
    <name evidence="10" type="ORF">GCM10010971_03140</name>
</gene>
<keyword evidence="11" id="KW-1185">Reference proteome</keyword>
<keyword evidence="3 7" id="KW-0808">Transferase</keyword>
<dbReference type="Gene3D" id="2.160.10.10">
    <property type="entry name" value="Hexapeptide repeat proteins"/>
    <property type="match status" value="1"/>
</dbReference>
<evidence type="ECO:0000256" key="8">
    <source>
        <dbReference type="SAM" id="Coils"/>
    </source>
</evidence>
<dbReference type="EC" id="2.3.1.191" evidence="7"/>
<dbReference type="NCBIfam" id="TIGR01853">
    <property type="entry name" value="lipid_A_lpxD"/>
    <property type="match status" value="1"/>
</dbReference>
<evidence type="ECO:0000313" key="11">
    <source>
        <dbReference type="Proteomes" id="UP000621859"/>
    </source>
</evidence>
<comment type="catalytic activity">
    <reaction evidence="7">
        <text>a UDP-3-O-[(3R)-3-hydroxyacyl]-alpha-D-glucosamine + a (3R)-hydroxyacyl-[ACP] = a UDP-2-N,3-O-bis[(3R)-3-hydroxyacyl]-alpha-D-glucosamine + holo-[ACP] + H(+)</text>
        <dbReference type="Rhea" id="RHEA:53836"/>
        <dbReference type="Rhea" id="RHEA-COMP:9685"/>
        <dbReference type="Rhea" id="RHEA-COMP:9945"/>
        <dbReference type="ChEBI" id="CHEBI:15378"/>
        <dbReference type="ChEBI" id="CHEBI:64479"/>
        <dbReference type="ChEBI" id="CHEBI:78827"/>
        <dbReference type="ChEBI" id="CHEBI:137740"/>
        <dbReference type="ChEBI" id="CHEBI:137748"/>
        <dbReference type="EC" id="2.3.1.191"/>
    </reaction>
</comment>
<evidence type="ECO:0000256" key="1">
    <source>
        <dbReference type="ARBA" id="ARBA00022516"/>
    </source>
</evidence>
<dbReference type="PANTHER" id="PTHR43378">
    <property type="entry name" value="UDP-3-O-ACYLGLUCOSAMINE N-ACYLTRANSFERASE"/>
    <property type="match status" value="1"/>
</dbReference>
<feature type="active site" description="Proton acceptor" evidence="7">
    <location>
        <position position="236"/>
    </location>
</feature>